<evidence type="ECO:0000256" key="2">
    <source>
        <dbReference type="ARBA" id="ARBA00001946"/>
    </source>
</evidence>
<evidence type="ECO:0000256" key="6">
    <source>
        <dbReference type="ARBA" id="ARBA00023211"/>
    </source>
</evidence>
<comment type="cofactor">
    <cofactor evidence="1">
        <name>Mn(2+)</name>
        <dbReference type="ChEBI" id="CHEBI:29035"/>
    </cofactor>
</comment>
<evidence type="ECO:0000259" key="7">
    <source>
        <dbReference type="PROSITE" id="PS51462"/>
    </source>
</evidence>
<dbReference type="STRING" id="1348662.CARG_06350"/>
<dbReference type="GO" id="GO:0046872">
    <property type="term" value="F:metal ion binding"/>
    <property type="evidence" value="ECO:0007669"/>
    <property type="project" value="UniProtKB-KW"/>
</dbReference>
<proteinExistence type="predicted"/>
<accession>U3GVN4</accession>
<organism evidence="8 9">
    <name type="scientific">Corynebacterium argentoratense DSM 44202</name>
    <dbReference type="NCBI Taxonomy" id="1348662"/>
    <lineage>
        <taxon>Bacteria</taxon>
        <taxon>Bacillati</taxon>
        <taxon>Actinomycetota</taxon>
        <taxon>Actinomycetes</taxon>
        <taxon>Mycobacteriales</taxon>
        <taxon>Corynebacteriaceae</taxon>
        <taxon>Corynebacterium</taxon>
    </lineage>
</organism>
<reference evidence="8 9" key="1">
    <citation type="journal article" date="2013" name="Genome Announc.">
        <title>Whole-Genome Sequence of the Clinical Strain Corynebacterium argentoratense DSM 44202, Isolated from a Human Throat Specimen.</title>
        <authorList>
            <person name="Bomholt C."/>
            <person name="Glaub A."/>
            <person name="Gravermann K."/>
            <person name="Albersmeier A."/>
            <person name="Brinkrolf K."/>
            <person name="Ruckert C."/>
            <person name="Tauch A."/>
        </authorList>
    </citation>
    <scope>NUCLEOTIDE SEQUENCE [LARGE SCALE GENOMIC DNA]</scope>
    <source>
        <strain evidence="8">DSM 44202</strain>
    </source>
</reference>
<dbReference type="SUPFAM" id="SSF55811">
    <property type="entry name" value="Nudix"/>
    <property type="match status" value="1"/>
</dbReference>
<feature type="domain" description="Nudix hydrolase" evidence="7">
    <location>
        <begin position="35"/>
        <end position="242"/>
    </location>
</feature>
<evidence type="ECO:0000256" key="1">
    <source>
        <dbReference type="ARBA" id="ARBA00001936"/>
    </source>
</evidence>
<keyword evidence="5" id="KW-0460">Magnesium</keyword>
<keyword evidence="3" id="KW-0479">Metal-binding</keyword>
<evidence type="ECO:0000256" key="4">
    <source>
        <dbReference type="ARBA" id="ARBA00022801"/>
    </source>
</evidence>
<keyword evidence="6" id="KW-0464">Manganese</keyword>
<dbReference type="eggNOG" id="COG0494">
    <property type="taxonomic scope" value="Bacteria"/>
</dbReference>
<dbReference type="Gene3D" id="3.90.79.10">
    <property type="entry name" value="Nucleoside Triphosphate Pyrophosphohydrolase"/>
    <property type="match status" value="1"/>
</dbReference>
<evidence type="ECO:0000256" key="5">
    <source>
        <dbReference type="ARBA" id="ARBA00022842"/>
    </source>
</evidence>
<keyword evidence="9" id="KW-1185">Reference proteome</keyword>
<dbReference type="Proteomes" id="UP000016943">
    <property type="component" value="Chromosome"/>
</dbReference>
<dbReference type="GO" id="GO:0016818">
    <property type="term" value="F:hydrolase activity, acting on acid anhydrides, in phosphorus-containing anhydrides"/>
    <property type="evidence" value="ECO:0007669"/>
    <property type="project" value="InterPro"/>
</dbReference>
<dbReference type="PROSITE" id="PS51462">
    <property type="entry name" value="NUDIX"/>
    <property type="match status" value="1"/>
</dbReference>
<evidence type="ECO:0000313" key="8">
    <source>
        <dbReference type="EMBL" id="AGU15394.1"/>
    </source>
</evidence>
<dbReference type="EMBL" id="CP006365">
    <property type="protein sequence ID" value="AGU15394.1"/>
    <property type="molecule type" value="Genomic_DNA"/>
</dbReference>
<dbReference type="PANTHER" id="PTHR12318">
    <property type="entry name" value="TESTOSTERONE-REGULATED PROTEIN RP2"/>
    <property type="match status" value="1"/>
</dbReference>
<evidence type="ECO:0000313" key="9">
    <source>
        <dbReference type="Proteomes" id="UP000016943"/>
    </source>
</evidence>
<dbReference type="CDD" id="cd18870">
    <property type="entry name" value="NUDIX_AcylCoAdiphos_Nudt19"/>
    <property type="match status" value="1"/>
</dbReference>
<dbReference type="InterPro" id="IPR015797">
    <property type="entry name" value="NUDIX_hydrolase-like_dom_sf"/>
</dbReference>
<dbReference type="PATRIC" id="fig|1348662.3.peg.1244"/>
<dbReference type="KEGG" id="caz:CARG_06350"/>
<gene>
    <name evidence="8" type="ORF">CARG_06350</name>
</gene>
<dbReference type="InterPro" id="IPR000086">
    <property type="entry name" value="NUDIX_hydrolase_dom"/>
</dbReference>
<comment type="cofactor">
    <cofactor evidence="2">
        <name>Mg(2+)</name>
        <dbReference type="ChEBI" id="CHEBI:18420"/>
    </cofactor>
</comment>
<dbReference type="HOGENOM" id="CLU_059078_0_1_11"/>
<dbReference type="AlphaFoldDB" id="U3GVN4"/>
<evidence type="ECO:0000256" key="3">
    <source>
        <dbReference type="ARBA" id="ARBA00022723"/>
    </source>
</evidence>
<sequence>MWSLSSELPFTPAFTTMATPDPVPDGANPDLYVEDRRLASTVLLLRDRVSGPGVEVYVHERANTMSRFPEATVFPGGGVDAMDLVQPHPEMWEGPGAAWWAQQLGCSQLHARALVLSAVREVFEESGFLLAVDRDGQMISDATKYAQQRAAMERHELGLADFLLSEGLRIRSTMLRPFARWQGPPPSTRQFDTFSFAVAWPQDHDVVDPSGEATSAGWFRPELLLDGWEAGLVRLVVPTWNQLRRLCEFDSVSEAMALLDNVRLQPETGLPVQDPRYLHFHAVTSAKRPKRF</sequence>
<protein>
    <recommendedName>
        <fullName evidence="7">Nudix hydrolase domain-containing protein</fullName>
    </recommendedName>
</protein>
<name>U3GVN4_9CORY</name>
<keyword evidence="4" id="KW-0378">Hydrolase</keyword>
<dbReference type="PANTHER" id="PTHR12318:SF0">
    <property type="entry name" value="ACYL-COENZYME A DIPHOSPHATASE NUDT19"/>
    <property type="match status" value="1"/>
</dbReference>
<dbReference type="InterPro" id="IPR039121">
    <property type="entry name" value="NUDT19"/>
</dbReference>